<gene>
    <name evidence="9" type="ORF">OIE46_02800</name>
</gene>
<feature type="transmembrane region" description="Helical" evidence="8">
    <location>
        <begin position="443"/>
        <end position="462"/>
    </location>
</feature>
<dbReference type="PANTHER" id="PTHR32024:SF1">
    <property type="entry name" value="KTR SYSTEM POTASSIUM UPTAKE PROTEIN B"/>
    <property type="match status" value="1"/>
</dbReference>
<dbReference type="AlphaFoldDB" id="A0AAX3EZ48"/>
<dbReference type="GO" id="GO:0030001">
    <property type="term" value="P:metal ion transport"/>
    <property type="evidence" value="ECO:0007669"/>
    <property type="project" value="UniProtKB-ARBA"/>
</dbReference>
<feature type="transmembrane region" description="Helical" evidence="8">
    <location>
        <begin position="507"/>
        <end position="527"/>
    </location>
</feature>
<evidence type="ECO:0000313" key="9">
    <source>
        <dbReference type="EMBL" id="UZW64283.1"/>
    </source>
</evidence>
<evidence type="ECO:0000313" key="10">
    <source>
        <dbReference type="Proteomes" id="UP001164481"/>
    </source>
</evidence>
<comment type="subcellular location">
    <subcellularLocation>
        <location evidence="1">Cell membrane</location>
        <topology evidence="1">Multi-pass membrane protein</topology>
    </subcellularLocation>
</comment>
<dbReference type="RefSeq" id="WP_020002974.1">
    <property type="nucleotide sequence ID" value="NZ_CP034544.1"/>
</dbReference>
<feature type="transmembrane region" description="Helical" evidence="8">
    <location>
        <begin position="233"/>
        <end position="258"/>
    </location>
</feature>
<dbReference type="EMBL" id="CP107525">
    <property type="protein sequence ID" value="UZW64283.1"/>
    <property type="molecule type" value="Genomic_DNA"/>
</dbReference>
<evidence type="ECO:0000256" key="5">
    <source>
        <dbReference type="ARBA" id="ARBA00022989"/>
    </source>
</evidence>
<feature type="transmembrane region" description="Helical" evidence="8">
    <location>
        <begin position="404"/>
        <end position="422"/>
    </location>
</feature>
<reference evidence="9" key="1">
    <citation type="submission" date="2022-10" db="EMBL/GenBank/DDBJ databases">
        <authorList>
            <person name="Wei X."/>
        </authorList>
    </citation>
    <scope>NUCLEOTIDE SEQUENCE</scope>
    <source>
        <strain evidence="9">SD2</strain>
    </source>
</reference>
<feature type="transmembrane region" description="Helical" evidence="8">
    <location>
        <begin position="32"/>
        <end position="53"/>
    </location>
</feature>
<evidence type="ECO:0000256" key="4">
    <source>
        <dbReference type="ARBA" id="ARBA00022692"/>
    </source>
</evidence>
<feature type="transmembrane region" description="Helical" evidence="8">
    <location>
        <begin position="378"/>
        <end position="398"/>
    </location>
</feature>
<dbReference type="Proteomes" id="UP001164481">
    <property type="component" value="Chromosome"/>
</dbReference>
<dbReference type="Pfam" id="PF02386">
    <property type="entry name" value="TrkH"/>
    <property type="match status" value="1"/>
</dbReference>
<accession>A0AAX3EZ48</accession>
<dbReference type="InterPro" id="IPR003445">
    <property type="entry name" value="Cat_transpt"/>
</dbReference>
<keyword evidence="5 8" id="KW-1133">Transmembrane helix</keyword>
<reference evidence="9" key="2">
    <citation type="submission" date="2022-11" db="EMBL/GenBank/DDBJ databases">
        <title>complete genomes of mycoplasma synoviae ZX313 strain and SD2 strain.</title>
        <authorList>
            <person name="Zhong Q."/>
        </authorList>
    </citation>
    <scope>NUCLEOTIDE SEQUENCE</scope>
    <source>
        <strain evidence="9">SD2</strain>
    </source>
</reference>
<feature type="transmembrane region" description="Helical" evidence="8">
    <location>
        <begin position="100"/>
        <end position="125"/>
    </location>
</feature>
<evidence type="ECO:0000256" key="6">
    <source>
        <dbReference type="ARBA" id="ARBA00023065"/>
    </source>
</evidence>
<evidence type="ECO:0000256" key="3">
    <source>
        <dbReference type="ARBA" id="ARBA00022475"/>
    </source>
</evidence>
<proteinExistence type="predicted"/>
<keyword evidence="2" id="KW-0813">Transport</keyword>
<feature type="transmembrane region" description="Helical" evidence="8">
    <location>
        <begin position="158"/>
        <end position="178"/>
    </location>
</feature>
<sequence length="547" mass="61377">MRLKRFRNFIKNKLYKVNNSVNRYKLSFNKTIYLFLAYFVIILIFSLILYSPITQNETFAGQKITPLNYLDVVFTTSSAFSDTGLVIADSYNQWNIFGQALIATLIFSGGIGVFALKIFIINWIFRKTKITLTDMNLMQSERGGSGFRNPTQVVITSVKFLIAVTIIFGFSLSFYFYFTDVKMTPGIKDYLGSNYISPKGSWSLAFRFGFFHTISALNNAGFDIMSSNSIMPYYGAVELQICMIILLIIGGIGYPVIFDIKLAIEHKIKGKKGRHRFSLFSKVTFVIYFLVFAIGTLLTFLLETTSKDPHTYWNKIYVPDELMAEYNQYLSDSSLVPSSQLQHYLNNGQMYGSVFQKSFGIVFINFSSRSAGFTSVVISDFSFPTVLLIGLEMIIGASPASTGGGIRTTTFALFIMAIISMFRSRKDITLFKRQISKENTEMTFKVIALSTILIIIGTFILSTSHSLYGGKLNNINLTGIFFNVASAFGTSGLSAGGISKLNVASKIMLIIIMFVGQFGISSTLLVWKRKKNKESQFKYLEEELAIG</sequence>
<keyword evidence="6" id="KW-0406">Ion transport</keyword>
<feature type="transmembrane region" description="Helical" evidence="8">
    <location>
        <begin position="279"/>
        <end position="302"/>
    </location>
</feature>
<dbReference type="GO" id="GO:0005886">
    <property type="term" value="C:plasma membrane"/>
    <property type="evidence" value="ECO:0007669"/>
    <property type="project" value="UniProtKB-SubCell"/>
</dbReference>
<evidence type="ECO:0000256" key="7">
    <source>
        <dbReference type="ARBA" id="ARBA00023136"/>
    </source>
</evidence>
<dbReference type="GeneID" id="93530301"/>
<keyword evidence="7 8" id="KW-0472">Membrane</keyword>
<dbReference type="GO" id="GO:0008324">
    <property type="term" value="F:monoatomic cation transmembrane transporter activity"/>
    <property type="evidence" value="ECO:0007669"/>
    <property type="project" value="InterPro"/>
</dbReference>
<organism evidence="9 10">
    <name type="scientific">Mycoplasmopsis synoviae</name>
    <name type="common">Mycoplasma synoviae</name>
    <dbReference type="NCBI Taxonomy" id="2109"/>
    <lineage>
        <taxon>Bacteria</taxon>
        <taxon>Bacillati</taxon>
        <taxon>Mycoplasmatota</taxon>
        <taxon>Mycoplasmoidales</taxon>
        <taxon>Metamycoplasmataceae</taxon>
        <taxon>Mycoplasmopsis</taxon>
    </lineage>
</organism>
<dbReference type="PANTHER" id="PTHR32024">
    <property type="entry name" value="TRK SYSTEM POTASSIUM UPTAKE PROTEIN TRKG-RELATED"/>
    <property type="match status" value="1"/>
</dbReference>
<keyword evidence="4 8" id="KW-0812">Transmembrane</keyword>
<keyword evidence="3" id="KW-1003">Cell membrane</keyword>
<evidence type="ECO:0000256" key="1">
    <source>
        <dbReference type="ARBA" id="ARBA00004651"/>
    </source>
</evidence>
<protein>
    <submittedName>
        <fullName evidence="9">TrkH family potassium uptake protein</fullName>
    </submittedName>
</protein>
<name>A0AAX3EZ48_MYCSY</name>
<evidence type="ECO:0000256" key="8">
    <source>
        <dbReference type="SAM" id="Phobius"/>
    </source>
</evidence>
<evidence type="ECO:0000256" key="2">
    <source>
        <dbReference type="ARBA" id="ARBA00022448"/>
    </source>
</evidence>